<keyword evidence="3" id="KW-1185">Reference proteome</keyword>
<protein>
    <submittedName>
        <fullName evidence="2">Uncharacterized protein</fullName>
    </submittedName>
</protein>
<reference evidence="3" key="1">
    <citation type="submission" date="2013-09" db="EMBL/GenBank/DDBJ databases">
        <title>The Genome Sequence of Anopheles culicifacies species A.</title>
        <authorList>
            <consortium name="The Broad Institute Genomics Platform"/>
            <person name="Neafsey D.E."/>
            <person name="Besansky N."/>
            <person name="Howell P."/>
            <person name="Walton C."/>
            <person name="Young S.K."/>
            <person name="Zeng Q."/>
            <person name="Gargeya S."/>
            <person name="Fitzgerald M."/>
            <person name="Haas B."/>
            <person name="Abouelleil A."/>
            <person name="Allen A.W."/>
            <person name="Alvarado L."/>
            <person name="Arachchi H.M."/>
            <person name="Berlin A.M."/>
            <person name="Chapman S.B."/>
            <person name="Gainer-Dewar J."/>
            <person name="Goldberg J."/>
            <person name="Griggs A."/>
            <person name="Gujja S."/>
            <person name="Hansen M."/>
            <person name="Howarth C."/>
            <person name="Imamovic A."/>
            <person name="Ireland A."/>
            <person name="Larimer J."/>
            <person name="McCowan C."/>
            <person name="Murphy C."/>
            <person name="Pearson M."/>
            <person name="Poon T.W."/>
            <person name="Priest M."/>
            <person name="Roberts A."/>
            <person name="Saif S."/>
            <person name="Shea T."/>
            <person name="Sisk P."/>
            <person name="Sykes S."/>
            <person name="Wortman J."/>
            <person name="Nusbaum C."/>
            <person name="Birren B."/>
        </authorList>
    </citation>
    <scope>NUCLEOTIDE SEQUENCE [LARGE SCALE GENOMIC DNA]</scope>
    <source>
        <strain evidence="3">A-37</strain>
    </source>
</reference>
<keyword evidence="1" id="KW-1133">Transmembrane helix</keyword>
<feature type="transmembrane region" description="Helical" evidence="1">
    <location>
        <begin position="109"/>
        <end position="130"/>
    </location>
</feature>
<name>A0A182MH62_9DIPT</name>
<evidence type="ECO:0000313" key="2">
    <source>
        <dbReference type="EnsemblMetazoa" id="ACUA018188-PA"/>
    </source>
</evidence>
<dbReference type="Proteomes" id="UP000075883">
    <property type="component" value="Unassembled WGS sequence"/>
</dbReference>
<keyword evidence="1" id="KW-0472">Membrane</keyword>
<keyword evidence="1" id="KW-0812">Transmembrane</keyword>
<accession>A0A182MH62</accession>
<dbReference type="VEuPathDB" id="VectorBase:ACUA018188"/>
<evidence type="ECO:0000256" key="1">
    <source>
        <dbReference type="SAM" id="Phobius"/>
    </source>
</evidence>
<dbReference type="EMBL" id="AXCM01000966">
    <property type="status" value="NOT_ANNOTATED_CDS"/>
    <property type="molecule type" value="Genomic_DNA"/>
</dbReference>
<evidence type="ECO:0000313" key="3">
    <source>
        <dbReference type="Proteomes" id="UP000075883"/>
    </source>
</evidence>
<proteinExistence type="predicted"/>
<organism evidence="2 3">
    <name type="scientific">Anopheles culicifacies</name>
    <dbReference type="NCBI Taxonomy" id="139723"/>
    <lineage>
        <taxon>Eukaryota</taxon>
        <taxon>Metazoa</taxon>
        <taxon>Ecdysozoa</taxon>
        <taxon>Arthropoda</taxon>
        <taxon>Hexapoda</taxon>
        <taxon>Insecta</taxon>
        <taxon>Pterygota</taxon>
        <taxon>Neoptera</taxon>
        <taxon>Endopterygota</taxon>
        <taxon>Diptera</taxon>
        <taxon>Nematocera</taxon>
        <taxon>Culicoidea</taxon>
        <taxon>Culicidae</taxon>
        <taxon>Anophelinae</taxon>
        <taxon>Anopheles</taxon>
        <taxon>culicifacies species complex</taxon>
    </lineage>
</organism>
<dbReference type="EnsemblMetazoa" id="ACUA018188-RA">
    <property type="protein sequence ID" value="ACUA018188-PA"/>
    <property type="gene ID" value="ACUA018188"/>
</dbReference>
<sequence>MSSPALDVPSRMEDFSRIGSKVFPERHFVRFDTLKVKGRGWFANLGTAGMSVSSSPTTRRDGDCGAGSDDELLLPTMHVDNIINGRDIEWDGYHGLGSEWFTEVTLHPLMLLTIMIMMMLLMRTMIVILWSG</sequence>
<dbReference type="AlphaFoldDB" id="A0A182MH62"/>
<reference evidence="2" key="2">
    <citation type="submission" date="2020-05" db="UniProtKB">
        <authorList>
            <consortium name="EnsemblMetazoa"/>
        </authorList>
    </citation>
    <scope>IDENTIFICATION</scope>
    <source>
        <strain evidence="2">A-37</strain>
    </source>
</reference>